<keyword evidence="6" id="KW-0547">Nucleotide-binding</keyword>
<feature type="region of interest" description="Disordered" evidence="10">
    <location>
        <begin position="951"/>
        <end position="1036"/>
    </location>
</feature>
<sequence length="1652" mass="182051">MAASTGQKLKAVLRKNRKLKQRAWCSTLCELILPLVVVLLMVPAKMSIDALPAKPERHFANTSNAFHSWTGYRNDFERRRGLEVGDFSGTYDGMHMNFLYDLALGRNQSIAFVDGGADASEVREFFRRFLTKLHPDGSAALHATTFTSEASLEEYVKADGYTSGEKQKLLAAVVVEKNGPEEFEFSLRLNASDHGGGVETDMFSTSRANAAVSPLLQELETKFTHAFFDGTGRSEMGGGFLDLQLILQSYAFAKKIGGTEALLAQAADTSEEDAELRSKIYRSRYSNHQTRRPGDESWPEELNPQGLIVNGSEMYDLMKERFYPTVKPFIPFTFREVAMPTPNYQVDPFLQFLVNALPFLWTLVFLWPVSRLVGSIMNEKASRVKEGMKSMGVTDFVILSSWYITYGVVFGIISLYFALISLYLFPNSSFLMVLMLLVLFSLATISFCLLVTALFSNPRLAAIFAVIAFFVLYLPFFVTMNHYGTPVAKAGSCLALPTCFAEGISILTAFETVGVGVTELNASTPVHGFSFTFVLLMLLCDCVVYLLLAIYFEKVMPHEQGTRWPWHFPVSWLFCPSRVRRWIAPSGERPSQQTDNYEAVPAVWEEKKVVELRGLRKDYSGGVRAVEGSWLELFEGQILALLGHNGAGKTTTISMMTGMTEVSGGNATVHKLDVTAPRDMLAIRNMTGMCPQHDFLLPTLTVMEHLELFGGVKGLSLQSIKTEGRRLLLRLGLLEKESALSRTLSGGQRRKLSVAIALIGGSKVVFLDEPSTGMDPRSRRDLWDLVRDEKNGRVVVLTTHSMEEADYLGDRIAIMADGRVECCGSSMFLKNRYGAGYTLTCTLGRSDVERSQGREGTSLPLKVEGIVRKMIPTAEVLASAAGEVSFRLPFDQTDQMPGYVGAWIYSTHTQLLCVCDLVHSSCQQVGAGENNEKTLTSSQALPSFLLAPSSTKLKSTQTGQSPNEGADPQREATGVPVPVETLPAGTAGEQRVLGESAGAVTSVEEGRAPAEKERVEIESRAEESDGSRGKAPTQPGGVTLVATHVEACIAKKFHAARRDFRGFACQFLVPLVFICLVLGVFKLMQQQGQVVLHQFEKVRLDADGLKSSGWDSQSVGVGGASPSASAWLSSELFASPNRLSGFSTSSSSASTPLEFSEWLLSEDEKERKKGKLLNRMGAFFVRDVRSDGGKEEVGDELKVDIFWSSRGRDSLAVFENELFNSWFRFKTKDNQLSFRVNNDPLPHIKSSLDAERASALDQATDLLVSLFIGMGFSFIPAFWGYNLVKERESKAKHLQMVQGLSIPAYWIATLVWDFVYFAVTAGVALGLLNAFEVESLGGKDSLGATAALLACFGLSVAGLTYCLQFLFRSETLAQNVLLWVYILAGTVLLIVSFVLQLFKRKLHDNLLQWLFFCLPNFALSRGLLNFTVSRNVGLIGLPVPNAWDMDLLGRPIAFMAGSAVVYFVVAILVDYAIATPSVHGWFDNLLCGSFNRQVERRLAQREEAERMNDVEAQAAAGGRGGRTGRDPDVMAEEMRLKERFQAEIGGQGQGGSEAAEGGREELVEVLGLRKVYRGSIPKVSQAVIALGDIRFHYHHLNEVLSLAIFTRLLTERKVSCADQGSRSFLFHLFLLSELSFEAPAVATPCLVFHPVM</sequence>
<keyword evidence="3" id="KW-0813">Transport</keyword>
<feature type="compositionally biased region" description="Polar residues" evidence="10">
    <location>
        <begin position="951"/>
        <end position="963"/>
    </location>
</feature>
<keyword evidence="4 11" id="KW-0812">Transmembrane</keyword>
<dbReference type="GO" id="GO:0140359">
    <property type="term" value="F:ABC-type transporter activity"/>
    <property type="evidence" value="ECO:0007669"/>
    <property type="project" value="InterPro"/>
</dbReference>
<evidence type="ECO:0000313" key="13">
    <source>
        <dbReference type="EMBL" id="CEM49804.1"/>
    </source>
</evidence>
<dbReference type="PANTHER" id="PTHR19229:SF36">
    <property type="entry name" value="ATP-BINDING CASSETTE SUB-FAMILY A MEMBER 2"/>
    <property type="match status" value="1"/>
</dbReference>
<evidence type="ECO:0000256" key="3">
    <source>
        <dbReference type="ARBA" id="ARBA00022448"/>
    </source>
</evidence>
<dbReference type="FunFam" id="3.40.50.300:FF:000933">
    <property type="entry name" value="ABC transporter A family member 7"/>
    <property type="match status" value="1"/>
</dbReference>
<feature type="transmembrane region" description="Helical" evidence="11">
    <location>
        <begin position="1305"/>
        <end position="1331"/>
    </location>
</feature>
<dbReference type="InterPro" id="IPR027417">
    <property type="entry name" value="P-loop_NTPase"/>
</dbReference>
<feature type="transmembrane region" description="Helical" evidence="11">
    <location>
        <begin position="349"/>
        <end position="370"/>
    </location>
</feature>
<dbReference type="EMBL" id="CDMZ01004458">
    <property type="protein sequence ID" value="CEM49804.1"/>
    <property type="molecule type" value="Genomic_DNA"/>
</dbReference>
<feature type="transmembrane region" description="Helical" evidence="11">
    <location>
        <begin position="23"/>
        <end position="42"/>
    </location>
</feature>
<feature type="transmembrane region" description="Helical" evidence="11">
    <location>
        <begin position="1343"/>
        <end position="1366"/>
    </location>
</feature>
<reference evidence="13" key="1">
    <citation type="submission" date="2014-11" db="EMBL/GenBank/DDBJ databases">
        <authorList>
            <person name="Otto D Thomas"/>
            <person name="Naeem Raeece"/>
        </authorList>
    </citation>
    <scope>NUCLEOTIDE SEQUENCE</scope>
</reference>
<dbReference type="Pfam" id="PF00005">
    <property type="entry name" value="ABC_tran"/>
    <property type="match status" value="1"/>
</dbReference>
<comment type="similarity">
    <text evidence="2">Belongs to the ABC transporter superfamily. ABCA family.</text>
</comment>
<dbReference type="VEuPathDB" id="CryptoDB:Cvel_9625"/>
<evidence type="ECO:0000256" key="10">
    <source>
        <dbReference type="SAM" id="MobiDB-lite"/>
    </source>
</evidence>
<dbReference type="GO" id="GO:0005524">
    <property type="term" value="F:ATP binding"/>
    <property type="evidence" value="ECO:0007669"/>
    <property type="project" value="UniProtKB-KW"/>
</dbReference>
<evidence type="ECO:0000256" key="11">
    <source>
        <dbReference type="SAM" id="Phobius"/>
    </source>
</evidence>
<dbReference type="GO" id="GO:0016020">
    <property type="term" value="C:membrane"/>
    <property type="evidence" value="ECO:0007669"/>
    <property type="project" value="UniProtKB-SubCell"/>
</dbReference>
<feature type="domain" description="ABC transporter" evidence="12">
    <location>
        <begin position="610"/>
        <end position="842"/>
    </location>
</feature>
<dbReference type="PhylomeDB" id="A0A0G4HZ59"/>
<dbReference type="InterPro" id="IPR017871">
    <property type="entry name" value="ABC_transporter-like_CS"/>
</dbReference>
<dbReference type="SMART" id="SM00382">
    <property type="entry name" value="AAA"/>
    <property type="match status" value="1"/>
</dbReference>
<comment type="subcellular location">
    <subcellularLocation>
        <location evidence="1">Membrane</location>
        <topology evidence="1">Multi-pass membrane protein</topology>
    </subcellularLocation>
</comment>
<dbReference type="InterPro" id="IPR003439">
    <property type="entry name" value="ABC_transporter-like_ATP-bd"/>
</dbReference>
<protein>
    <recommendedName>
        <fullName evidence="12">ABC transporter domain-containing protein</fullName>
    </recommendedName>
</protein>
<dbReference type="Gene3D" id="3.40.50.300">
    <property type="entry name" value="P-loop containing nucleotide triphosphate hydrolases"/>
    <property type="match status" value="1"/>
</dbReference>
<dbReference type="GO" id="GO:0016887">
    <property type="term" value="F:ATP hydrolysis activity"/>
    <property type="evidence" value="ECO:0007669"/>
    <property type="project" value="InterPro"/>
</dbReference>
<feature type="transmembrane region" description="Helical" evidence="11">
    <location>
        <begin position="1378"/>
        <end position="1398"/>
    </location>
</feature>
<feature type="transmembrane region" description="Helical" evidence="11">
    <location>
        <begin position="1262"/>
        <end position="1284"/>
    </location>
</feature>
<dbReference type="InterPro" id="IPR003593">
    <property type="entry name" value="AAA+_ATPase"/>
</dbReference>
<dbReference type="Pfam" id="PF12698">
    <property type="entry name" value="ABC2_membrane_3"/>
    <property type="match status" value="2"/>
</dbReference>
<keyword evidence="8 11" id="KW-1133">Transmembrane helix</keyword>
<dbReference type="InterPro" id="IPR013525">
    <property type="entry name" value="ABC2_TM"/>
</dbReference>
<feature type="transmembrane region" description="Helical" evidence="11">
    <location>
        <begin position="1452"/>
        <end position="1473"/>
    </location>
</feature>
<dbReference type="GO" id="GO:0005319">
    <property type="term" value="F:lipid transporter activity"/>
    <property type="evidence" value="ECO:0007669"/>
    <property type="project" value="TreeGrafter"/>
</dbReference>
<feature type="transmembrane region" description="Helical" evidence="11">
    <location>
        <begin position="391"/>
        <end position="424"/>
    </location>
</feature>
<dbReference type="PROSITE" id="PS50893">
    <property type="entry name" value="ABC_TRANSPORTER_2"/>
    <property type="match status" value="1"/>
</dbReference>
<keyword evidence="7" id="KW-0067">ATP-binding</keyword>
<keyword evidence="5" id="KW-0677">Repeat</keyword>
<evidence type="ECO:0000256" key="7">
    <source>
        <dbReference type="ARBA" id="ARBA00022840"/>
    </source>
</evidence>
<evidence type="ECO:0000256" key="8">
    <source>
        <dbReference type="ARBA" id="ARBA00022989"/>
    </source>
</evidence>
<name>A0A0G4HZ59_9ALVE</name>
<evidence type="ECO:0000256" key="4">
    <source>
        <dbReference type="ARBA" id="ARBA00022692"/>
    </source>
</evidence>
<dbReference type="PROSITE" id="PS00211">
    <property type="entry name" value="ABC_TRANSPORTER_1"/>
    <property type="match status" value="1"/>
</dbReference>
<feature type="transmembrane region" description="Helical" evidence="11">
    <location>
        <begin position="430"/>
        <end position="453"/>
    </location>
</feature>
<organism evidence="13">
    <name type="scientific">Chromera velia CCMP2878</name>
    <dbReference type="NCBI Taxonomy" id="1169474"/>
    <lineage>
        <taxon>Eukaryota</taxon>
        <taxon>Sar</taxon>
        <taxon>Alveolata</taxon>
        <taxon>Colpodellida</taxon>
        <taxon>Chromeraceae</taxon>
        <taxon>Chromera</taxon>
    </lineage>
</organism>
<gene>
    <name evidence="13" type="ORF">Cvel_9625</name>
</gene>
<dbReference type="CDD" id="cd03263">
    <property type="entry name" value="ABC_subfamily_A"/>
    <property type="match status" value="1"/>
</dbReference>
<dbReference type="PANTHER" id="PTHR19229">
    <property type="entry name" value="ATP-BINDING CASSETTE TRANSPORTER SUBFAMILY A ABCA"/>
    <property type="match status" value="1"/>
</dbReference>
<evidence type="ECO:0000256" key="1">
    <source>
        <dbReference type="ARBA" id="ARBA00004141"/>
    </source>
</evidence>
<dbReference type="InterPro" id="IPR026082">
    <property type="entry name" value="ABCA"/>
</dbReference>
<accession>A0A0G4HZ59</accession>
<evidence type="ECO:0000256" key="6">
    <source>
        <dbReference type="ARBA" id="ARBA00022741"/>
    </source>
</evidence>
<feature type="compositionally biased region" description="Basic and acidic residues" evidence="10">
    <location>
        <begin position="1004"/>
        <end position="1028"/>
    </location>
</feature>
<evidence type="ECO:0000256" key="5">
    <source>
        <dbReference type="ARBA" id="ARBA00022737"/>
    </source>
</evidence>
<keyword evidence="9 11" id="KW-0472">Membrane</keyword>
<evidence type="ECO:0000256" key="2">
    <source>
        <dbReference type="ARBA" id="ARBA00008869"/>
    </source>
</evidence>
<dbReference type="SUPFAM" id="SSF52540">
    <property type="entry name" value="P-loop containing nucleoside triphosphate hydrolases"/>
    <property type="match status" value="1"/>
</dbReference>
<feature type="transmembrane region" description="Helical" evidence="11">
    <location>
        <begin position="460"/>
        <end position="478"/>
    </location>
</feature>
<evidence type="ECO:0000259" key="12">
    <source>
        <dbReference type="PROSITE" id="PS50893"/>
    </source>
</evidence>
<proteinExistence type="inferred from homology"/>
<feature type="transmembrane region" description="Helical" evidence="11">
    <location>
        <begin position="529"/>
        <end position="552"/>
    </location>
</feature>
<evidence type="ECO:0000256" key="9">
    <source>
        <dbReference type="ARBA" id="ARBA00023136"/>
    </source>
</evidence>